<dbReference type="OrthoDB" id="9765386at2"/>
<evidence type="ECO:0000313" key="2">
    <source>
        <dbReference type="Proteomes" id="UP000552883"/>
    </source>
</evidence>
<accession>A0A840XNN7</accession>
<protein>
    <submittedName>
        <fullName evidence="1">HK97 family phage portal protein</fullName>
    </submittedName>
</protein>
<organism evidence="1 2">
    <name type="scientific">Microcella frigidaquae</name>
    <dbReference type="NCBI Taxonomy" id="424758"/>
    <lineage>
        <taxon>Bacteria</taxon>
        <taxon>Bacillati</taxon>
        <taxon>Actinomycetota</taxon>
        <taxon>Actinomycetes</taxon>
        <taxon>Micrococcales</taxon>
        <taxon>Microbacteriaceae</taxon>
        <taxon>Microcella</taxon>
    </lineage>
</organism>
<dbReference type="Proteomes" id="UP000552883">
    <property type="component" value="Unassembled WGS sequence"/>
</dbReference>
<keyword evidence="2" id="KW-1185">Reference proteome</keyword>
<dbReference type="InterPro" id="IPR006427">
    <property type="entry name" value="Portal_HK97"/>
</dbReference>
<dbReference type="EMBL" id="JACHBS010000001">
    <property type="protein sequence ID" value="MBB5618447.1"/>
    <property type="molecule type" value="Genomic_DNA"/>
</dbReference>
<name>A0A840XNN7_9MICO</name>
<dbReference type="Gene3D" id="1.20.1270.210">
    <property type="match status" value="1"/>
</dbReference>
<dbReference type="AlphaFoldDB" id="A0A840XNN7"/>
<dbReference type="Pfam" id="PF04860">
    <property type="entry name" value="Phage_portal"/>
    <property type="match status" value="1"/>
</dbReference>
<comment type="caution">
    <text evidence="1">The sequence shown here is derived from an EMBL/GenBank/DDBJ whole genome shotgun (WGS) entry which is preliminary data.</text>
</comment>
<dbReference type="InterPro" id="IPR006944">
    <property type="entry name" value="Phage/GTA_portal"/>
</dbReference>
<sequence>MKLSLPWRTRSRHPFANPHPWIGSGISLGRGSKGALAIVPVYAATNLIADHLASAPLHAYRDAGGRPQRLPEQPALCVDPGVGLDRYSWVHQAATSVLLQGNAYGLIQEIDGRGIPAKVAWLRPEDVSISVVDGAVTYRWRGEELPRADLIHIPGYVLPGSPEGLSPIGLFRVQLETGLEAQTFGRRFFTRGTMPNAIFKNEKQKVNPQDAAAVKARLNLAIENHEPMVVGADWEYTAVQLPAADVQFLAGVRATANQIAAAYRVAPEDVGGSIEGGTSITYKNLEQDQLRFATRTLRPWAARFEAVFNRFLPAGEYVRFNLDASVRADLLTRYKAHELALKNGFKLIDEVRALEELPPIDTV</sequence>
<dbReference type="RefSeq" id="WP_153981513.1">
    <property type="nucleotide sequence ID" value="NZ_BAAANZ010000002.1"/>
</dbReference>
<evidence type="ECO:0000313" key="1">
    <source>
        <dbReference type="EMBL" id="MBB5618447.1"/>
    </source>
</evidence>
<proteinExistence type="predicted"/>
<gene>
    <name evidence="1" type="ORF">BJ959_001943</name>
</gene>
<reference evidence="1 2" key="1">
    <citation type="submission" date="2020-08" db="EMBL/GenBank/DDBJ databases">
        <title>Sequencing the genomes of 1000 actinobacteria strains.</title>
        <authorList>
            <person name="Klenk H.-P."/>
        </authorList>
    </citation>
    <scope>NUCLEOTIDE SEQUENCE [LARGE SCALE GENOMIC DNA]</scope>
    <source>
        <strain evidence="1 2">DSM 23889</strain>
    </source>
</reference>
<dbReference type="NCBIfam" id="TIGR01537">
    <property type="entry name" value="portal_HK97"/>
    <property type="match status" value="1"/>
</dbReference>